<feature type="compositionally biased region" description="Polar residues" evidence="1">
    <location>
        <begin position="117"/>
        <end position="130"/>
    </location>
</feature>
<dbReference type="AlphaFoldDB" id="A0AAU9XM96"/>
<protein>
    <submittedName>
        <fullName evidence="2">Uncharacterized protein</fullName>
    </submittedName>
</protein>
<comment type="caution">
    <text evidence="2">The sequence shown here is derived from an EMBL/GenBank/DDBJ whole genome shotgun (WGS) entry which is preliminary data.</text>
</comment>
<reference evidence="2 3" key="1">
    <citation type="submission" date="2022-05" db="EMBL/GenBank/DDBJ databases">
        <authorList>
            <consortium name="Genoscope - CEA"/>
            <person name="William W."/>
        </authorList>
    </citation>
    <scope>NUCLEOTIDE SEQUENCE [LARGE SCALE GENOMIC DNA]</scope>
</reference>
<name>A0AAU9XM96_9CNID</name>
<proteinExistence type="predicted"/>
<dbReference type="Proteomes" id="UP001159428">
    <property type="component" value="Unassembled WGS sequence"/>
</dbReference>
<feature type="region of interest" description="Disordered" evidence="1">
    <location>
        <begin position="111"/>
        <end position="130"/>
    </location>
</feature>
<keyword evidence="3" id="KW-1185">Reference proteome</keyword>
<evidence type="ECO:0000256" key="1">
    <source>
        <dbReference type="SAM" id="MobiDB-lite"/>
    </source>
</evidence>
<accession>A0AAU9XM96</accession>
<evidence type="ECO:0000313" key="2">
    <source>
        <dbReference type="EMBL" id="CAH3152954.1"/>
    </source>
</evidence>
<sequence>MCAGVHISRGYTYHCDNGTEKSCSFVQVHGICSVSDTPFTTDAAAGKIKLMTGLSGTTDFLKHLGILYVIFGITCEASTSQPITPEQVIQNLNTVDEYIKATVMSVKERNNLKEDSTTNGPQGTLTLASNADFNQVEEYESDSDDSDNDVDIESEELVIGKPIMTRSGRQVKVWTRFDV</sequence>
<evidence type="ECO:0000313" key="3">
    <source>
        <dbReference type="Proteomes" id="UP001159428"/>
    </source>
</evidence>
<organism evidence="2 3">
    <name type="scientific">Pocillopora meandrina</name>
    <dbReference type="NCBI Taxonomy" id="46732"/>
    <lineage>
        <taxon>Eukaryota</taxon>
        <taxon>Metazoa</taxon>
        <taxon>Cnidaria</taxon>
        <taxon>Anthozoa</taxon>
        <taxon>Hexacorallia</taxon>
        <taxon>Scleractinia</taxon>
        <taxon>Astrocoeniina</taxon>
        <taxon>Pocilloporidae</taxon>
        <taxon>Pocillopora</taxon>
    </lineage>
</organism>
<dbReference type="EMBL" id="CALNXJ010000052">
    <property type="protein sequence ID" value="CAH3152954.1"/>
    <property type="molecule type" value="Genomic_DNA"/>
</dbReference>
<gene>
    <name evidence="2" type="ORF">PMEA_00026886</name>
</gene>